<dbReference type="EMBL" id="QQZY01000001">
    <property type="protein sequence ID" value="RDI75864.1"/>
    <property type="molecule type" value="Genomic_DNA"/>
</dbReference>
<sequence length="128" mass="13566">MRGWGADMGMPESCDCCGRDAEDCGMAESGWLTRDESAELAGTYCLACAALLRLVLWSEVCFHCGVAAASETEAERDGWRYFADGWGELVPFCAVCVASEFGIAPPRADGDGIRAGSEPDGKENGAEL</sequence>
<proteinExistence type="predicted"/>
<feature type="region of interest" description="Disordered" evidence="1">
    <location>
        <begin position="104"/>
        <end position="128"/>
    </location>
</feature>
<dbReference type="Proteomes" id="UP000254134">
    <property type="component" value="Unassembled WGS sequence"/>
</dbReference>
<feature type="compositionally biased region" description="Basic and acidic residues" evidence="1">
    <location>
        <begin position="108"/>
        <end position="128"/>
    </location>
</feature>
<dbReference type="AlphaFoldDB" id="A0A7M2Z201"/>
<comment type="caution">
    <text evidence="2">The sequence shown here is derived from an EMBL/GenBank/DDBJ whole genome shotgun (WGS) entry which is preliminary data.</text>
</comment>
<name>A0A7M2Z201_9ACTN</name>
<organism evidence="2 3">
    <name type="scientific">Gaiella occulta</name>
    <dbReference type="NCBI Taxonomy" id="1002870"/>
    <lineage>
        <taxon>Bacteria</taxon>
        <taxon>Bacillati</taxon>
        <taxon>Actinomycetota</taxon>
        <taxon>Thermoleophilia</taxon>
        <taxon>Gaiellales</taxon>
        <taxon>Gaiellaceae</taxon>
        <taxon>Gaiella</taxon>
    </lineage>
</organism>
<accession>A0A7M2Z201</accession>
<evidence type="ECO:0000313" key="3">
    <source>
        <dbReference type="Proteomes" id="UP000254134"/>
    </source>
</evidence>
<evidence type="ECO:0000256" key="1">
    <source>
        <dbReference type="SAM" id="MobiDB-lite"/>
    </source>
</evidence>
<keyword evidence="3" id="KW-1185">Reference proteome</keyword>
<reference evidence="3" key="2">
    <citation type="journal article" date="2019" name="MicrobiologyOpen">
        <title>High-quality draft genome sequence of Gaiella occulta isolated from a 150 meter deep mineral water borehole and comparison with the genome sequences of other deep-branching lineages of the phylum Actinobacteria.</title>
        <authorList>
            <person name="Severino R."/>
            <person name="Froufe H.J.C."/>
            <person name="Barroso C."/>
            <person name="Albuquerque L."/>
            <person name="Lobo-da-Cunha A."/>
            <person name="da Costa M.S."/>
            <person name="Egas C."/>
        </authorList>
    </citation>
    <scope>NUCLEOTIDE SEQUENCE [LARGE SCALE GENOMIC DNA]</scope>
    <source>
        <strain evidence="3">F2-233</strain>
    </source>
</reference>
<reference evidence="2 3" key="1">
    <citation type="submission" date="2018-07" db="EMBL/GenBank/DDBJ databases">
        <title>High-quality-draft genome sequence of Gaiella occulta.</title>
        <authorList>
            <person name="Severino R."/>
            <person name="Froufe H.J.C."/>
            <person name="Rainey F.A."/>
            <person name="Barroso C."/>
            <person name="Albuquerque L."/>
            <person name="Lobo-Da-Cunha A."/>
            <person name="Da Costa M.S."/>
            <person name="Egas C."/>
        </authorList>
    </citation>
    <scope>NUCLEOTIDE SEQUENCE [LARGE SCALE GENOMIC DNA]</scope>
    <source>
        <strain evidence="2 3">F2-233</strain>
    </source>
</reference>
<dbReference type="RefSeq" id="WP_147281144.1">
    <property type="nucleotide sequence ID" value="NZ_QQZY01000001.1"/>
</dbReference>
<protein>
    <submittedName>
        <fullName evidence="2">Uncharacterized protein</fullName>
    </submittedName>
</protein>
<gene>
    <name evidence="2" type="ORF">Gocc_0283</name>
</gene>
<evidence type="ECO:0000313" key="2">
    <source>
        <dbReference type="EMBL" id="RDI75864.1"/>
    </source>
</evidence>